<dbReference type="STRING" id="1220578.FPE01S_01_09710"/>
<keyword evidence="3" id="KW-1185">Reference proteome</keyword>
<evidence type="ECO:0000259" key="1">
    <source>
        <dbReference type="Pfam" id="PF08279"/>
    </source>
</evidence>
<feature type="domain" description="Helix-turn-helix type 11" evidence="1">
    <location>
        <begin position="12"/>
        <end position="53"/>
    </location>
</feature>
<evidence type="ECO:0000313" key="3">
    <source>
        <dbReference type="Proteomes" id="UP000033121"/>
    </source>
</evidence>
<dbReference type="Gene3D" id="1.10.10.10">
    <property type="entry name" value="Winged helix-like DNA-binding domain superfamily/Winged helix DNA-binding domain"/>
    <property type="match status" value="1"/>
</dbReference>
<accession>A0A0E9MWT3</accession>
<dbReference type="Pfam" id="PF08279">
    <property type="entry name" value="HTH_11"/>
    <property type="match status" value="1"/>
</dbReference>
<dbReference type="SUPFAM" id="SSF46785">
    <property type="entry name" value="Winged helix' DNA-binding domain"/>
    <property type="match status" value="1"/>
</dbReference>
<dbReference type="AlphaFoldDB" id="A0A0E9MWT3"/>
<proteinExistence type="predicted"/>
<dbReference type="GO" id="GO:0003677">
    <property type="term" value="F:DNA binding"/>
    <property type="evidence" value="ECO:0007669"/>
    <property type="project" value="UniProtKB-KW"/>
</dbReference>
<sequence length="76" mass="8845">MAKHVIDRLDRLDNLIRTKSTGTPQDLANKLNISRSTLYEYIGLLKSMGAPISFCRRRNSFYYEVEGKFHFNFKAS</sequence>
<dbReference type="RefSeq" id="WP_072053953.1">
    <property type="nucleotide sequence ID" value="NZ_BBWV01000001.1"/>
</dbReference>
<dbReference type="OrthoDB" id="770928at2"/>
<reference evidence="2 3" key="1">
    <citation type="submission" date="2015-04" db="EMBL/GenBank/DDBJ databases">
        <title>Whole genome shotgun sequence of Flavihumibacter petaseus NBRC 106054.</title>
        <authorList>
            <person name="Miyazawa S."/>
            <person name="Hosoyama A."/>
            <person name="Hashimoto M."/>
            <person name="Noguchi M."/>
            <person name="Tsuchikane K."/>
            <person name="Ohji S."/>
            <person name="Yamazoe A."/>
            <person name="Ichikawa N."/>
            <person name="Kimura A."/>
            <person name="Fujita N."/>
        </authorList>
    </citation>
    <scope>NUCLEOTIDE SEQUENCE [LARGE SCALE GENOMIC DNA]</scope>
    <source>
        <strain evidence="2 3">NBRC 106054</strain>
    </source>
</reference>
<organism evidence="2 3">
    <name type="scientific">Flavihumibacter petaseus NBRC 106054</name>
    <dbReference type="NCBI Taxonomy" id="1220578"/>
    <lineage>
        <taxon>Bacteria</taxon>
        <taxon>Pseudomonadati</taxon>
        <taxon>Bacteroidota</taxon>
        <taxon>Chitinophagia</taxon>
        <taxon>Chitinophagales</taxon>
        <taxon>Chitinophagaceae</taxon>
        <taxon>Flavihumibacter</taxon>
    </lineage>
</organism>
<dbReference type="Proteomes" id="UP000033121">
    <property type="component" value="Unassembled WGS sequence"/>
</dbReference>
<gene>
    <name evidence="2" type="ORF">FPE01S_01_09710</name>
</gene>
<protein>
    <submittedName>
        <fullName evidence="2">Putative DNA-binding protein</fullName>
    </submittedName>
</protein>
<evidence type="ECO:0000313" key="2">
    <source>
        <dbReference type="EMBL" id="GAO41958.1"/>
    </source>
</evidence>
<dbReference type="EMBL" id="BBWV01000001">
    <property type="protein sequence ID" value="GAO41958.1"/>
    <property type="molecule type" value="Genomic_DNA"/>
</dbReference>
<dbReference type="InterPro" id="IPR036390">
    <property type="entry name" value="WH_DNA-bd_sf"/>
</dbReference>
<comment type="caution">
    <text evidence="2">The sequence shown here is derived from an EMBL/GenBank/DDBJ whole genome shotgun (WGS) entry which is preliminary data.</text>
</comment>
<keyword evidence="2" id="KW-0238">DNA-binding</keyword>
<name>A0A0E9MWT3_9BACT</name>
<dbReference type="InterPro" id="IPR013196">
    <property type="entry name" value="HTH_11"/>
</dbReference>
<dbReference type="InterPro" id="IPR036388">
    <property type="entry name" value="WH-like_DNA-bd_sf"/>
</dbReference>